<dbReference type="InterPro" id="IPR029787">
    <property type="entry name" value="Nucleotide_cyclase"/>
</dbReference>
<dbReference type="EC" id="2.7.7.65" evidence="1"/>
<dbReference type="SMART" id="SM00267">
    <property type="entry name" value="GGDEF"/>
    <property type="match status" value="1"/>
</dbReference>
<dbReference type="AlphaFoldDB" id="A0A4R6QK38"/>
<feature type="transmembrane region" description="Helical" evidence="2">
    <location>
        <begin position="62"/>
        <end position="79"/>
    </location>
</feature>
<dbReference type="FunFam" id="3.30.70.270:FF:000001">
    <property type="entry name" value="Diguanylate cyclase domain protein"/>
    <property type="match status" value="1"/>
</dbReference>
<dbReference type="Pfam" id="PF00990">
    <property type="entry name" value="GGDEF"/>
    <property type="match status" value="1"/>
</dbReference>
<evidence type="ECO:0000256" key="1">
    <source>
        <dbReference type="ARBA" id="ARBA00012528"/>
    </source>
</evidence>
<dbReference type="EMBL" id="SNXS01000005">
    <property type="protein sequence ID" value="TDP63273.1"/>
    <property type="molecule type" value="Genomic_DNA"/>
</dbReference>
<evidence type="ECO:0000313" key="5">
    <source>
        <dbReference type="Proteomes" id="UP000295361"/>
    </source>
</evidence>
<dbReference type="GO" id="GO:0005886">
    <property type="term" value="C:plasma membrane"/>
    <property type="evidence" value="ECO:0007669"/>
    <property type="project" value="TreeGrafter"/>
</dbReference>
<dbReference type="CDD" id="cd01949">
    <property type="entry name" value="GGDEF"/>
    <property type="match status" value="1"/>
</dbReference>
<name>A0A4R6QK38_9BURK</name>
<dbReference type="PANTHER" id="PTHR45138">
    <property type="entry name" value="REGULATORY COMPONENTS OF SENSORY TRANSDUCTION SYSTEM"/>
    <property type="match status" value="1"/>
</dbReference>
<dbReference type="InParanoid" id="A0A4R6QK38"/>
<keyword evidence="2" id="KW-0812">Transmembrane</keyword>
<dbReference type="GO" id="GO:1902201">
    <property type="term" value="P:negative regulation of bacterial-type flagellum-dependent cell motility"/>
    <property type="evidence" value="ECO:0007669"/>
    <property type="project" value="TreeGrafter"/>
</dbReference>
<dbReference type="Proteomes" id="UP000295361">
    <property type="component" value="Unassembled WGS sequence"/>
</dbReference>
<keyword evidence="5" id="KW-1185">Reference proteome</keyword>
<evidence type="ECO:0000259" key="3">
    <source>
        <dbReference type="PROSITE" id="PS50887"/>
    </source>
</evidence>
<feature type="transmembrane region" description="Helical" evidence="2">
    <location>
        <begin position="35"/>
        <end position="55"/>
    </location>
</feature>
<proteinExistence type="predicted"/>
<evidence type="ECO:0000256" key="2">
    <source>
        <dbReference type="SAM" id="Phobius"/>
    </source>
</evidence>
<dbReference type="OrthoDB" id="9813903at2"/>
<feature type="transmembrane region" description="Helical" evidence="2">
    <location>
        <begin position="154"/>
        <end position="174"/>
    </location>
</feature>
<evidence type="ECO:0000313" key="4">
    <source>
        <dbReference type="EMBL" id="TDP63273.1"/>
    </source>
</evidence>
<dbReference type="GO" id="GO:0052621">
    <property type="term" value="F:diguanylate cyclase activity"/>
    <property type="evidence" value="ECO:0007669"/>
    <property type="project" value="UniProtKB-EC"/>
</dbReference>
<protein>
    <recommendedName>
        <fullName evidence="1">diguanylate cyclase</fullName>
        <ecNumber evidence="1">2.7.7.65</ecNumber>
    </recommendedName>
</protein>
<dbReference type="InterPro" id="IPR043128">
    <property type="entry name" value="Rev_trsase/Diguanyl_cyclase"/>
</dbReference>
<dbReference type="GO" id="GO:0043709">
    <property type="term" value="P:cell adhesion involved in single-species biofilm formation"/>
    <property type="evidence" value="ECO:0007669"/>
    <property type="project" value="TreeGrafter"/>
</dbReference>
<reference evidence="4 5" key="1">
    <citation type="submission" date="2019-03" db="EMBL/GenBank/DDBJ databases">
        <title>Genomic Encyclopedia of Type Strains, Phase IV (KMG-IV): sequencing the most valuable type-strain genomes for metagenomic binning, comparative biology and taxonomic classification.</title>
        <authorList>
            <person name="Goeker M."/>
        </authorList>
    </citation>
    <scope>NUCLEOTIDE SEQUENCE [LARGE SCALE GENOMIC DNA]</scope>
    <source>
        <strain evidence="4 5">DSM 16998</strain>
    </source>
</reference>
<organism evidence="4 5">
    <name type="scientific">Roseateles toxinivorans</name>
    <dbReference type="NCBI Taxonomy" id="270368"/>
    <lineage>
        <taxon>Bacteria</taxon>
        <taxon>Pseudomonadati</taxon>
        <taxon>Pseudomonadota</taxon>
        <taxon>Betaproteobacteria</taxon>
        <taxon>Burkholderiales</taxon>
        <taxon>Sphaerotilaceae</taxon>
        <taxon>Roseateles</taxon>
    </lineage>
</organism>
<keyword evidence="2" id="KW-1133">Transmembrane helix</keyword>
<keyword evidence="2" id="KW-0472">Membrane</keyword>
<dbReference type="Gene3D" id="3.30.70.270">
    <property type="match status" value="1"/>
</dbReference>
<comment type="caution">
    <text evidence="4">The sequence shown here is derived from an EMBL/GenBank/DDBJ whole genome shotgun (WGS) entry which is preliminary data.</text>
</comment>
<dbReference type="RefSeq" id="WP_133702450.1">
    <property type="nucleotide sequence ID" value="NZ_SNXS01000005.1"/>
</dbReference>
<dbReference type="InterPro" id="IPR050469">
    <property type="entry name" value="Diguanylate_Cyclase"/>
</dbReference>
<feature type="transmembrane region" description="Helical" evidence="2">
    <location>
        <begin position="194"/>
        <end position="215"/>
    </location>
</feature>
<sequence>MSPVVLIFLLMLLLQLSFAAAWALSSRFMEQSGRAARHMGLCCLLSALAVGLMMTRGHAPTWLAYTGANLFAILVFMSLRRGVELLLGQSLSDREQVFVLLLCGLPQLLWAGSADLQHSSRAVLGTSFAIGWSLLRLIQQAWPPLRQEFGPRGAALLLSPHGLGAAMYVVRFAGGLIQPERFARPIDETTAFNLLAVLVLGILNLALNVSFAVVIQVRLVRRLQKLSQIDSLTGLLNRRELLAQLAVQRRWQARFGEPYALLLVDVDHFKRINDSLGHAAGDAALVQMSQHLLAASRQIDVVARLGGEEFCILLPRTGVVEAMATAERLRQCLRDAELAWIDQRISMTVSIGVAVCLSAEEAVEQVLARADLALYRAKDAGRDRICLAG</sequence>
<dbReference type="PROSITE" id="PS50887">
    <property type="entry name" value="GGDEF"/>
    <property type="match status" value="1"/>
</dbReference>
<dbReference type="NCBIfam" id="TIGR00254">
    <property type="entry name" value="GGDEF"/>
    <property type="match status" value="1"/>
</dbReference>
<gene>
    <name evidence="4" type="ORF">DES47_105277</name>
</gene>
<dbReference type="InterPro" id="IPR000160">
    <property type="entry name" value="GGDEF_dom"/>
</dbReference>
<dbReference type="SUPFAM" id="SSF55073">
    <property type="entry name" value="Nucleotide cyclase"/>
    <property type="match status" value="1"/>
</dbReference>
<accession>A0A4R6QK38</accession>
<feature type="domain" description="GGDEF" evidence="3">
    <location>
        <begin position="257"/>
        <end position="389"/>
    </location>
</feature>
<dbReference type="PANTHER" id="PTHR45138:SF24">
    <property type="entry name" value="DIGUANYLATE CYCLASE DGCC-RELATED"/>
    <property type="match status" value="1"/>
</dbReference>